<proteinExistence type="inferred from homology"/>
<dbReference type="EC" id="6.3.5.3" evidence="8"/>
<comment type="subcellular location">
    <subcellularLocation>
        <location evidence="8">Cytoplasm</location>
    </subcellularLocation>
</comment>
<feature type="active site" description="Nucleophile" evidence="8">
    <location>
        <position position="86"/>
    </location>
</feature>
<dbReference type="PROSITE" id="PS51273">
    <property type="entry name" value="GATASE_TYPE_1"/>
    <property type="match status" value="1"/>
</dbReference>
<dbReference type="SUPFAM" id="SSF52317">
    <property type="entry name" value="Class I glutamine amidotransferase-like"/>
    <property type="match status" value="1"/>
</dbReference>
<feature type="active site" evidence="8">
    <location>
        <position position="196"/>
    </location>
</feature>
<dbReference type="Gene3D" id="3.40.50.880">
    <property type="match status" value="1"/>
</dbReference>
<evidence type="ECO:0000256" key="3">
    <source>
        <dbReference type="ARBA" id="ARBA00022741"/>
    </source>
</evidence>
<organism evidence="9">
    <name type="scientific">Hellea balneolensis</name>
    <dbReference type="NCBI Taxonomy" id="287478"/>
    <lineage>
        <taxon>Bacteria</taxon>
        <taxon>Pseudomonadati</taxon>
        <taxon>Pseudomonadota</taxon>
        <taxon>Alphaproteobacteria</taxon>
        <taxon>Maricaulales</taxon>
        <taxon>Robiginitomaculaceae</taxon>
        <taxon>Hellea</taxon>
    </lineage>
</organism>
<dbReference type="GO" id="GO:0004359">
    <property type="term" value="F:glutaminase activity"/>
    <property type="evidence" value="ECO:0007669"/>
    <property type="project" value="UniProtKB-EC"/>
</dbReference>
<dbReference type="AlphaFoldDB" id="A0A7C5QZR1"/>
<evidence type="ECO:0000256" key="2">
    <source>
        <dbReference type="ARBA" id="ARBA00022598"/>
    </source>
</evidence>
<evidence type="ECO:0000256" key="7">
    <source>
        <dbReference type="ARBA" id="ARBA00022962"/>
    </source>
</evidence>
<dbReference type="InterPro" id="IPR029062">
    <property type="entry name" value="Class_I_gatase-like"/>
</dbReference>
<dbReference type="Proteomes" id="UP000885830">
    <property type="component" value="Unassembled WGS sequence"/>
</dbReference>
<comment type="catalytic activity">
    <reaction evidence="8">
        <text>N(2)-formyl-N(1)-(5-phospho-beta-D-ribosyl)glycinamide + L-glutamine + ATP + H2O = 2-formamido-N(1)-(5-O-phospho-beta-D-ribosyl)acetamidine + L-glutamate + ADP + phosphate + H(+)</text>
        <dbReference type="Rhea" id="RHEA:17129"/>
        <dbReference type="ChEBI" id="CHEBI:15377"/>
        <dbReference type="ChEBI" id="CHEBI:15378"/>
        <dbReference type="ChEBI" id="CHEBI:29985"/>
        <dbReference type="ChEBI" id="CHEBI:30616"/>
        <dbReference type="ChEBI" id="CHEBI:43474"/>
        <dbReference type="ChEBI" id="CHEBI:58359"/>
        <dbReference type="ChEBI" id="CHEBI:147286"/>
        <dbReference type="ChEBI" id="CHEBI:147287"/>
        <dbReference type="ChEBI" id="CHEBI:456216"/>
        <dbReference type="EC" id="6.3.5.3"/>
    </reaction>
</comment>
<keyword evidence="7 8" id="KW-0315">Glutamine amidotransferase</keyword>
<comment type="function">
    <text evidence="8">Part of the phosphoribosylformylglycinamidine synthase complex involved in the purines biosynthetic pathway. Catalyzes the ATP-dependent conversion of formylglycinamide ribonucleotide (FGAR) and glutamine to yield formylglycinamidine ribonucleotide (FGAM) and glutamate. The FGAM synthase complex is composed of three subunits. PurQ produces an ammonia molecule by converting glutamine to glutamate. PurL transfers the ammonia molecule to FGAR to form FGAM in an ATP-dependent manner. PurS interacts with PurQ and PurL and is thought to assist in the transfer of the ammonia molecule from PurQ to PurL.</text>
</comment>
<name>A0A7C5QZR1_9PROT</name>
<evidence type="ECO:0000256" key="6">
    <source>
        <dbReference type="ARBA" id="ARBA00022840"/>
    </source>
</evidence>
<evidence type="ECO:0000256" key="8">
    <source>
        <dbReference type="HAMAP-Rule" id="MF_00421"/>
    </source>
</evidence>
<dbReference type="PANTHER" id="PTHR47552">
    <property type="entry name" value="PHOSPHORIBOSYLFORMYLGLYCINAMIDINE SYNTHASE SUBUNIT PURQ"/>
    <property type="match status" value="1"/>
</dbReference>
<feature type="active site" evidence="8">
    <location>
        <position position="194"/>
    </location>
</feature>
<evidence type="ECO:0000256" key="4">
    <source>
        <dbReference type="ARBA" id="ARBA00022755"/>
    </source>
</evidence>
<evidence type="ECO:0000256" key="1">
    <source>
        <dbReference type="ARBA" id="ARBA00022490"/>
    </source>
</evidence>
<protein>
    <recommendedName>
        <fullName evidence="8">Phosphoribosylformylglycinamidine synthase subunit PurQ</fullName>
        <shortName evidence="8">FGAM synthase</shortName>
        <ecNumber evidence="8">6.3.5.3</ecNumber>
    </recommendedName>
    <alternativeName>
        <fullName evidence="8">Formylglycinamide ribonucleotide amidotransferase subunit I</fullName>
        <shortName evidence="8">FGAR amidotransferase I</shortName>
        <shortName evidence="8">FGAR-AT I</shortName>
    </alternativeName>
    <alternativeName>
        <fullName evidence="8">Glutaminase PurQ</fullName>
        <ecNumber evidence="8">3.5.1.2</ecNumber>
    </alternativeName>
    <alternativeName>
        <fullName evidence="8">Phosphoribosylformylglycinamidine synthase subunit I</fullName>
    </alternativeName>
</protein>
<dbReference type="GO" id="GO:0006189">
    <property type="term" value="P:'de novo' IMP biosynthetic process"/>
    <property type="evidence" value="ECO:0007669"/>
    <property type="project" value="UniProtKB-UniRule"/>
</dbReference>
<evidence type="ECO:0000256" key="5">
    <source>
        <dbReference type="ARBA" id="ARBA00022801"/>
    </source>
</evidence>
<dbReference type="SMART" id="SM01211">
    <property type="entry name" value="GATase_5"/>
    <property type="match status" value="1"/>
</dbReference>
<keyword evidence="5 8" id="KW-0378">Hydrolase</keyword>
<sequence>MRSAVIVFPASNCDRDAAVALEAITGRTPVMVWHEETSLPKVDFVVIPGGFSYGDYLRSGAIAARAPIISDIVRKAATGLPVAGFCNGFQILTECGLLPGALMRNTGLRFVCRPQKLSIANHNTMFTKAYKDTTEITVPIAHFDGNYFADKDTLNRLKKSGRIVFKYVDNPNGSALDIAGICNEAGNVLGMMPHPERAVDPLSGGTDGVALFKSVLESLR</sequence>
<dbReference type="InterPro" id="IPR010075">
    <property type="entry name" value="PRibForGlyAmidine_synth_PurQ"/>
</dbReference>
<accession>A0A7C5QZR1</accession>
<dbReference type="NCBIfam" id="TIGR01737">
    <property type="entry name" value="FGAM_synth_I"/>
    <property type="match status" value="1"/>
</dbReference>
<comment type="pathway">
    <text evidence="8">Purine metabolism; IMP biosynthesis via de novo pathway; 5-amino-1-(5-phospho-D-ribosyl)imidazole from N(2)-formyl-N(1)-(5-phospho-D-ribosyl)glycinamide: step 1/2.</text>
</comment>
<dbReference type="NCBIfam" id="NF002957">
    <property type="entry name" value="PRK03619.1"/>
    <property type="match status" value="1"/>
</dbReference>
<keyword evidence="4 8" id="KW-0658">Purine biosynthesis</keyword>
<keyword evidence="6 8" id="KW-0067">ATP-binding</keyword>
<comment type="subunit">
    <text evidence="8">Part of the FGAM synthase complex composed of 1 PurL, 1 PurQ and 2 PurS subunits.</text>
</comment>
<dbReference type="GO" id="GO:0005737">
    <property type="term" value="C:cytoplasm"/>
    <property type="evidence" value="ECO:0007669"/>
    <property type="project" value="UniProtKB-SubCell"/>
</dbReference>
<dbReference type="CDD" id="cd01740">
    <property type="entry name" value="GATase1_FGAR_AT"/>
    <property type="match status" value="1"/>
</dbReference>
<dbReference type="UniPathway" id="UPA00074">
    <property type="reaction ID" value="UER00128"/>
</dbReference>
<keyword evidence="1 8" id="KW-0963">Cytoplasm</keyword>
<dbReference type="EC" id="3.5.1.2" evidence="8"/>
<dbReference type="PANTHER" id="PTHR47552:SF1">
    <property type="entry name" value="PHOSPHORIBOSYLFORMYLGLYCINAMIDINE SYNTHASE SUBUNIT PURQ"/>
    <property type="match status" value="1"/>
</dbReference>
<gene>
    <name evidence="8 9" type="primary">purQ</name>
    <name evidence="9" type="ORF">ENJ42_01480</name>
</gene>
<evidence type="ECO:0000313" key="9">
    <source>
        <dbReference type="EMBL" id="HHL42264.1"/>
    </source>
</evidence>
<dbReference type="PIRSF" id="PIRSF001586">
    <property type="entry name" value="FGAM_synth_I"/>
    <property type="match status" value="1"/>
</dbReference>
<comment type="caution">
    <text evidence="9">The sequence shown here is derived from an EMBL/GenBank/DDBJ whole genome shotgun (WGS) entry which is preliminary data.</text>
</comment>
<dbReference type="EMBL" id="DRMJ01000067">
    <property type="protein sequence ID" value="HHL42264.1"/>
    <property type="molecule type" value="Genomic_DNA"/>
</dbReference>
<dbReference type="GO" id="GO:0004642">
    <property type="term" value="F:phosphoribosylformylglycinamidine synthase activity"/>
    <property type="evidence" value="ECO:0007669"/>
    <property type="project" value="UniProtKB-UniRule"/>
</dbReference>
<comment type="catalytic activity">
    <reaction evidence="8">
        <text>L-glutamine + H2O = L-glutamate + NH4(+)</text>
        <dbReference type="Rhea" id="RHEA:15889"/>
        <dbReference type="ChEBI" id="CHEBI:15377"/>
        <dbReference type="ChEBI" id="CHEBI:28938"/>
        <dbReference type="ChEBI" id="CHEBI:29985"/>
        <dbReference type="ChEBI" id="CHEBI:58359"/>
        <dbReference type="EC" id="3.5.1.2"/>
    </reaction>
</comment>
<dbReference type="GO" id="GO:0005524">
    <property type="term" value="F:ATP binding"/>
    <property type="evidence" value="ECO:0007669"/>
    <property type="project" value="UniProtKB-KW"/>
</dbReference>
<dbReference type="HAMAP" id="MF_00421">
    <property type="entry name" value="PurQ"/>
    <property type="match status" value="1"/>
</dbReference>
<keyword evidence="2 8" id="KW-0436">Ligase</keyword>
<keyword evidence="3 8" id="KW-0547">Nucleotide-binding</keyword>
<dbReference type="Pfam" id="PF13507">
    <property type="entry name" value="GATase_5"/>
    <property type="match status" value="1"/>
</dbReference>
<reference evidence="9" key="1">
    <citation type="journal article" date="2020" name="mSystems">
        <title>Genome- and Community-Level Interaction Insights into Carbon Utilization and Element Cycling Functions of Hydrothermarchaeota in Hydrothermal Sediment.</title>
        <authorList>
            <person name="Zhou Z."/>
            <person name="Liu Y."/>
            <person name="Xu W."/>
            <person name="Pan J."/>
            <person name="Luo Z.H."/>
            <person name="Li M."/>
        </authorList>
    </citation>
    <scope>NUCLEOTIDE SEQUENCE [LARGE SCALE GENOMIC DNA]</scope>
    <source>
        <strain evidence="9">HyVt-485</strain>
    </source>
</reference>